<protein>
    <submittedName>
        <fullName evidence="1">Uncharacterized protein</fullName>
    </submittedName>
</protein>
<organism evidence="1 2">
    <name type="scientific">Streptomyces phage Sujidade</name>
    <dbReference type="NCBI Taxonomy" id="1327759"/>
    <lineage>
        <taxon>Viruses</taxon>
        <taxon>Duplodnaviria</taxon>
        <taxon>Heunggongvirae</taxon>
        <taxon>Uroviricota</taxon>
        <taxon>Caudoviricetes</taxon>
        <taxon>Arquatrovirinae</taxon>
        <taxon>Likavirus</taxon>
        <taxon>Likavirus sujidade</taxon>
    </lineage>
</organism>
<reference evidence="1 2" key="1">
    <citation type="journal article" date="2013" name="J. Bacteriol.">
        <title>Evolutionary Relationships among Actinophages and a Putative Adaptation for Growth in Streptomyces spp.</title>
        <authorList>
            <person name="Smith M.C."/>
            <person name="Hendrix R.W."/>
            <person name="Dedrick R."/>
            <person name="Mitchell K."/>
            <person name="Ko C.C."/>
            <person name="Russell D."/>
            <person name="Bell E."/>
            <person name="Gregory M."/>
            <person name="Bibb M.J."/>
            <person name="Pethick F."/>
            <person name="Jacobs-Sera D."/>
            <person name="Herron P."/>
            <person name="Buttner M.J."/>
            <person name="Hatfull G.F."/>
        </authorList>
    </citation>
    <scope>NUCLEOTIDE SEQUENCE [LARGE SCALE GENOMIC DNA]</scope>
</reference>
<name>R4TB20_9CAUD</name>
<proteinExistence type="predicted"/>
<accession>R4TB20</accession>
<dbReference type="GeneID" id="16213033"/>
<sequence length="92" mass="9377">MQVPLLSSQGPTASFEATSLATLRASPLGAVPFCVAFTLPDSLGGVNSSLCPGVLGCASCDCGRLLPDVVVHEPATLSTPVTRPCRLLALPR</sequence>
<dbReference type="RefSeq" id="YP_008051479.1">
    <property type="nucleotide sequence ID" value="NC_021304.1"/>
</dbReference>
<dbReference type="KEGG" id="vg:16213033"/>
<keyword evidence="2" id="KW-1185">Reference proteome</keyword>
<evidence type="ECO:0000313" key="1">
    <source>
        <dbReference type="EMBL" id="AGM12175.1"/>
    </source>
</evidence>
<evidence type="ECO:0000313" key="2">
    <source>
        <dbReference type="Proteomes" id="UP000202963"/>
    </source>
</evidence>
<dbReference type="EMBL" id="KC700557">
    <property type="protein sequence ID" value="AGM12175.1"/>
    <property type="molecule type" value="Genomic_DNA"/>
</dbReference>
<gene>
    <name evidence="1" type="primary">77</name>
    <name evidence="1" type="ORF">SUJIDADE_77</name>
</gene>
<dbReference type="Proteomes" id="UP000202963">
    <property type="component" value="Segment"/>
</dbReference>